<proteinExistence type="predicted"/>
<dbReference type="Gene3D" id="1.10.10.10">
    <property type="entry name" value="Winged helix-like DNA-binding domain superfamily/Winged helix DNA-binding domain"/>
    <property type="match status" value="1"/>
</dbReference>
<dbReference type="GO" id="GO:0005829">
    <property type="term" value="C:cytosol"/>
    <property type="evidence" value="ECO:0007669"/>
    <property type="project" value="TreeGrafter"/>
</dbReference>
<dbReference type="PANTHER" id="PTHR48111">
    <property type="entry name" value="REGULATOR OF RPOS"/>
    <property type="match status" value="1"/>
</dbReference>
<dbReference type="InterPro" id="IPR036388">
    <property type="entry name" value="WH-like_DNA-bd_sf"/>
</dbReference>
<reference evidence="6 7" key="1">
    <citation type="submission" date="2018-01" db="EMBL/GenBank/DDBJ databases">
        <title>Denitrification phenotypes of diverse strains of Pseudomonas stutzeri.</title>
        <authorList>
            <person name="Milligan D.A."/>
            <person name="Bergaust L."/>
            <person name="Bakken L.R."/>
            <person name="Frostegard A."/>
        </authorList>
    </citation>
    <scope>NUCLEOTIDE SEQUENCE [LARGE SCALE GENOMIC DNA]</scope>
    <source>
        <strain evidence="6 7">28a3</strain>
    </source>
</reference>
<dbReference type="SUPFAM" id="SSF52172">
    <property type="entry name" value="CheY-like"/>
    <property type="match status" value="1"/>
</dbReference>
<keyword evidence="4 6" id="KW-0238">DNA-binding</keyword>
<keyword evidence="5" id="KW-0804">Transcription</keyword>
<evidence type="ECO:0000313" key="7">
    <source>
        <dbReference type="Proteomes" id="UP000235897"/>
    </source>
</evidence>
<dbReference type="CDD" id="cd19935">
    <property type="entry name" value="REC_OmpR_CusR-like"/>
    <property type="match status" value="1"/>
</dbReference>
<organism evidence="6 7">
    <name type="scientific">Stutzerimonas stutzeri</name>
    <name type="common">Pseudomonas stutzeri</name>
    <dbReference type="NCBI Taxonomy" id="316"/>
    <lineage>
        <taxon>Bacteria</taxon>
        <taxon>Pseudomonadati</taxon>
        <taxon>Pseudomonadota</taxon>
        <taxon>Gammaproteobacteria</taxon>
        <taxon>Pseudomonadales</taxon>
        <taxon>Pseudomonadaceae</taxon>
        <taxon>Stutzerimonas</taxon>
    </lineage>
</organism>
<dbReference type="InterPro" id="IPR039420">
    <property type="entry name" value="WalR-like"/>
</dbReference>
<dbReference type="InterPro" id="IPR011006">
    <property type="entry name" value="CheY-like_superfamily"/>
</dbReference>
<dbReference type="PROSITE" id="PS51755">
    <property type="entry name" value="OMPR_PHOB"/>
    <property type="match status" value="1"/>
</dbReference>
<dbReference type="Pfam" id="PF00486">
    <property type="entry name" value="Trans_reg_C"/>
    <property type="match status" value="1"/>
</dbReference>
<dbReference type="InterPro" id="IPR006291">
    <property type="entry name" value="CusR-like"/>
</dbReference>
<dbReference type="Proteomes" id="UP000235897">
    <property type="component" value="Unassembled WGS sequence"/>
</dbReference>
<comment type="caution">
    <text evidence="6">The sequence shown here is derived from an EMBL/GenBank/DDBJ whole genome shotgun (WGS) entry which is preliminary data.</text>
</comment>
<dbReference type="InterPro" id="IPR001789">
    <property type="entry name" value="Sig_transdc_resp-reg_receiver"/>
</dbReference>
<evidence type="ECO:0000256" key="5">
    <source>
        <dbReference type="ARBA" id="ARBA00023163"/>
    </source>
</evidence>
<evidence type="ECO:0000256" key="3">
    <source>
        <dbReference type="ARBA" id="ARBA00023015"/>
    </source>
</evidence>
<keyword evidence="3" id="KW-0805">Transcription regulation</keyword>
<dbReference type="OrthoDB" id="9802426at2"/>
<dbReference type="GO" id="GO:0006355">
    <property type="term" value="P:regulation of DNA-templated transcription"/>
    <property type="evidence" value="ECO:0007669"/>
    <property type="project" value="InterPro"/>
</dbReference>
<dbReference type="SMART" id="SM00862">
    <property type="entry name" value="Trans_reg_C"/>
    <property type="match status" value="1"/>
</dbReference>
<name>A0A2N8SZ29_STUST</name>
<dbReference type="Gene3D" id="6.10.250.690">
    <property type="match status" value="1"/>
</dbReference>
<dbReference type="FunFam" id="3.40.50.2300:FF:000001">
    <property type="entry name" value="DNA-binding response regulator PhoB"/>
    <property type="match status" value="1"/>
</dbReference>
<dbReference type="GO" id="GO:0000156">
    <property type="term" value="F:phosphorelay response regulator activity"/>
    <property type="evidence" value="ECO:0007669"/>
    <property type="project" value="TreeGrafter"/>
</dbReference>
<evidence type="ECO:0000256" key="2">
    <source>
        <dbReference type="ARBA" id="ARBA00023012"/>
    </source>
</evidence>
<dbReference type="SMART" id="SM00448">
    <property type="entry name" value="REC"/>
    <property type="match status" value="1"/>
</dbReference>
<keyword evidence="1" id="KW-0597">Phosphoprotein</keyword>
<dbReference type="PROSITE" id="PS50110">
    <property type="entry name" value="RESPONSE_REGULATORY"/>
    <property type="match status" value="1"/>
</dbReference>
<dbReference type="AlphaFoldDB" id="A0A2N8SZ29"/>
<dbReference type="Pfam" id="PF00072">
    <property type="entry name" value="Response_reg"/>
    <property type="match status" value="1"/>
</dbReference>
<dbReference type="CDD" id="cd00383">
    <property type="entry name" value="trans_reg_C"/>
    <property type="match status" value="1"/>
</dbReference>
<dbReference type="GO" id="GO:0032993">
    <property type="term" value="C:protein-DNA complex"/>
    <property type="evidence" value="ECO:0007669"/>
    <property type="project" value="TreeGrafter"/>
</dbReference>
<keyword evidence="2" id="KW-0902">Two-component regulatory system</keyword>
<dbReference type="Gene3D" id="3.40.50.2300">
    <property type="match status" value="1"/>
</dbReference>
<evidence type="ECO:0000256" key="1">
    <source>
        <dbReference type="ARBA" id="ARBA00022553"/>
    </source>
</evidence>
<protein>
    <submittedName>
        <fullName evidence="6">DNA-binding response regulator</fullName>
    </submittedName>
</protein>
<accession>A0A2N8SZ29</accession>
<evidence type="ECO:0000256" key="4">
    <source>
        <dbReference type="ARBA" id="ARBA00023125"/>
    </source>
</evidence>
<dbReference type="PANTHER" id="PTHR48111:SF41">
    <property type="entry name" value="TRANSCRIPTIONAL REGULATORY PROTEIN CUSR-RELATED"/>
    <property type="match status" value="1"/>
</dbReference>
<dbReference type="InterPro" id="IPR001867">
    <property type="entry name" value="OmpR/PhoB-type_DNA-bd"/>
</dbReference>
<gene>
    <name evidence="6" type="ORF">CXL00_01450</name>
</gene>
<evidence type="ECO:0000313" key="6">
    <source>
        <dbReference type="EMBL" id="PNG07753.1"/>
    </source>
</evidence>
<dbReference type="GO" id="GO:0000976">
    <property type="term" value="F:transcription cis-regulatory region binding"/>
    <property type="evidence" value="ECO:0007669"/>
    <property type="project" value="TreeGrafter"/>
</dbReference>
<sequence>MRILVVEDEVKTAEYLQQGLAESGYHIDRADDGLDGFHLALQNDYDLVLLDVNLPTMDGWEVLELIRRRKQTRVIMLTANGRLDEKVRGLELGADDYMVKPFQFPELLARIRTLLRRGEPISLPSNLCVANLELDPSRHRAYRNGQRIDLTSKEFALLHLLMRRTGEVLTRTEITTLVWDINFDCDTNVVDVAIRRLRMKVDEPFGDRLIHTIRGVGYVLEARP</sequence>
<dbReference type="RefSeq" id="WP_021210270.1">
    <property type="nucleotide sequence ID" value="NZ_JAMOIG010000020.1"/>
</dbReference>
<dbReference type="EMBL" id="POUW01000001">
    <property type="protein sequence ID" value="PNG07753.1"/>
    <property type="molecule type" value="Genomic_DNA"/>
</dbReference>
<dbReference type="NCBIfam" id="TIGR01387">
    <property type="entry name" value="cztR_silR_copR"/>
    <property type="match status" value="1"/>
</dbReference>
<dbReference type="FunFam" id="1.10.10.10:FF:000005">
    <property type="entry name" value="Two-component system response regulator"/>
    <property type="match status" value="1"/>
</dbReference>